<dbReference type="RefSeq" id="WP_121679070.1">
    <property type="nucleotide sequence ID" value="NZ_RCVZ01000002.1"/>
</dbReference>
<evidence type="ECO:0000313" key="3">
    <source>
        <dbReference type="Proteomes" id="UP000276770"/>
    </source>
</evidence>
<dbReference type="Proteomes" id="UP000276770">
    <property type="component" value="Unassembled WGS sequence"/>
</dbReference>
<gene>
    <name evidence="2" type="ORF">D9X91_02905</name>
</gene>
<organism evidence="2 3">
    <name type="scientific">Falsibacillus albus</name>
    <dbReference type="NCBI Taxonomy" id="2478915"/>
    <lineage>
        <taxon>Bacteria</taxon>
        <taxon>Bacillati</taxon>
        <taxon>Bacillota</taxon>
        <taxon>Bacilli</taxon>
        <taxon>Bacillales</taxon>
        <taxon>Bacillaceae</taxon>
        <taxon>Falsibacillus</taxon>
    </lineage>
</organism>
<feature type="transmembrane region" description="Helical" evidence="1">
    <location>
        <begin position="127"/>
        <end position="148"/>
    </location>
</feature>
<dbReference type="OrthoDB" id="1681794at2"/>
<name>A0A3L7K2T2_9BACI</name>
<evidence type="ECO:0000256" key="1">
    <source>
        <dbReference type="SAM" id="Phobius"/>
    </source>
</evidence>
<dbReference type="EMBL" id="RCVZ01000002">
    <property type="protein sequence ID" value="RLQ97120.1"/>
    <property type="molecule type" value="Genomic_DNA"/>
</dbReference>
<keyword evidence="1" id="KW-0472">Membrane</keyword>
<dbReference type="AlphaFoldDB" id="A0A3L7K2T2"/>
<accession>A0A3L7K2T2</accession>
<feature type="transmembrane region" description="Helical" evidence="1">
    <location>
        <begin position="97"/>
        <end position="115"/>
    </location>
</feature>
<keyword evidence="1" id="KW-1133">Transmembrane helix</keyword>
<comment type="caution">
    <text evidence="2">The sequence shown here is derived from an EMBL/GenBank/DDBJ whole genome shotgun (WGS) entry which is preliminary data.</text>
</comment>
<evidence type="ECO:0000313" key="2">
    <source>
        <dbReference type="EMBL" id="RLQ97120.1"/>
    </source>
</evidence>
<feature type="transmembrane region" description="Helical" evidence="1">
    <location>
        <begin position="27"/>
        <end position="47"/>
    </location>
</feature>
<keyword evidence="3" id="KW-1185">Reference proteome</keyword>
<protein>
    <submittedName>
        <fullName evidence="2">Uncharacterized protein</fullName>
    </submittedName>
</protein>
<reference evidence="2 3" key="1">
    <citation type="submission" date="2018-10" db="EMBL/GenBank/DDBJ databases">
        <title>Falsibacillus sp. genome draft.</title>
        <authorList>
            <person name="Shi S."/>
        </authorList>
    </citation>
    <scope>NUCLEOTIDE SEQUENCE [LARGE SCALE GENOMIC DNA]</scope>
    <source>
        <strain evidence="2 3">GY 10110</strain>
    </source>
</reference>
<keyword evidence="1" id="KW-0812">Transmembrane</keyword>
<sequence length="156" mass="17720">MQKIDKLEAVFWGIALPGFPQLLAGSFIKGVLFVSLEILINVMSHFNKAIMLSFLGQTEQASEVVDYQWLMFYPCLYMFALWDAYKTSIKPEEKFAYLPFAFCAYFVTIGLMFAPKVFISGKLIGPVFLPMFGVVPGILIGLFIKQVLIQKFVNHK</sequence>
<proteinExistence type="predicted"/>